<organism evidence="2 3">
    <name type="scientific">Tribonema minus</name>
    <dbReference type="NCBI Taxonomy" id="303371"/>
    <lineage>
        <taxon>Eukaryota</taxon>
        <taxon>Sar</taxon>
        <taxon>Stramenopiles</taxon>
        <taxon>Ochrophyta</taxon>
        <taxon>PX clade</taxon>
        <taxon>Xanthophyceae</taxon>
        <taxon>Tribonematales</taxon>
        <taxon>Tribonemataceae</taxon>
        <taxon>Tribonema</taxon>
    </lineage>
</organism>
<accession>A0A835YY20</accession>
<dbReference type="Proteomes" id="UP000664859">
    <property type="component" value="Unassembled WGS sequence"/>
</dbReference>
<evidence type="ECO:0000313" key="3">
    <source>
        <dbReference type="Proteomes" id="UP000664859"/>
    </source>
</evidence>
<feature type="non-terminal residue" evidence="2">
    <location>
        <position position="199"/>
    </location>
</feature>
<dbReference type="AlphaFoldDB" id="A0A835YY20"/>
<dbReference type="EMBL" id="JAFCMP010000182">
    <property type="protein sequence ID" value="KAG5183872.1"/>
    <property type="molecule type" value="Genomic_DNA"/>
</dbReference>
<name>A0A835YY20_9STRA</name>
<keyword evidence="3" id="KW-1185">Reference proteome</keyword>
<proteinExistence type="predicted"/>
<gene>
    <name evidence="2" type="ORF">JKP88DRAFT_238067</name>
</gene>
<evidence type="ECO:0000313" key="2">
    <source>
        <dbReference type="EMBL" id="KAG5183872.1"/>
    </source>
</evidence>
<sequence>MLSHIMEAAATHVAHVITHGGEQEVRQIVSTLASGAPQQALATMQHIYTQHGTDVLQKVLDRRAREVAEEDTQRLRASVEAAEAAAEELQVTQSRWLTRLEDMTAEHVEESRSLMEDERRLRQEVAALKVARDALANQRYELWAEVTSMCRARGIFIGKHSSESDALFDMAQHNDHIRGRLQQLQKENHQLRATYDDQL</sequence>
<reference evidence="2" key="1">
    <citation type="submission" date="2021-02" db="EMBL/GenBank/DDBJ databases">
        <title>First Annotated Genome of the Yellow-green Alga Tribonema minus.</title>
        <authorList>
            <person name="Mahan K.M."/>
        </authorList>
    </citation>
    <scope>NUCLEOTIDE SEQUENCE</scope>
    <source>
        <strain evidence="2">UTEX B ZZ1240</strain>
    </source>
</reference>
<comment type="caution">
    <text evidence="2">The sequence shown here is derived from an EMBL/GenBank/DDBJ whole genome shotgun (WGS) entry which is preliminary data.</text>
</comment>
<feature type="coiled-coil region" evidence="1">
    <location>
        <begin position="65"/>
        <end position="92"/>
    </location>
</feature>
<keyword evidence="1" id="KW-0175">Coiled coil</keyword>
<evidence type="ECO:0000256" key="1">
    <source>
        <dbReference type="SAM" id="Coils"/>
    </source>
</evidence>
<protein>
    <submittedName>
        <fullName evidence="2">Uncharacterized protein</fullName>
    </submittedName>
</protein>